<comment type="caution">
    <text evidence="3">Lacks conserved residue(s) required for the propagation of feature annotation.</text>
</comment>
<dbReference type="AlphaFoldDB" id="I0AFL8"/>
<dbReference type="GO" id="GO:0046872">
    <property type="term" value="F:metal ion binding"/>
    <property type="evidence" value="ECO:0007669"/>
    <property type="project" value="UniProtKB-KW"/>
</dbReference>
<comment type="pathway">
    <text evidence="3 4">Cofactor biosynthesis; coenzyme A biosynthesis; CoA from (R)-pantothenate: step 2/5.</text>
</comment>
<dbReference type="EC" id="4.1.1.36" evidence="3"/>
<dbReference type="GO" id="GO:0004632">
    <property type="term" value="F:phosphopantothenate--cysteine ligase activity"/>
    <property type="evidence" value="ECO:0007669"/>
    <property type="project" value="UniProtKB-UniRule"/>
</dbReference>
<keyword evidence="2 3" id="KW-0456">Lyase</keyword>
<gene>
    <name evidence="7" type="primary">dfp</name>
    <name evidence="3" type="synonym">coaBC</name>
    <name evidence="7" type="ordered locus">IALB_0061</name>
</gene>
<organism evidence="7 8">
    <name type="scientific">Ignavibacterium album (strain DSM 19864 / JCM 16511 / NBRC 101810 / Mat9-16)</name>
    <dbReference type="NCBI Taxonomy" id="945713"/>
    <lineage>
        <taxon>Bacteria</taxon>
        <taxon>Pseudomonadati</taxon>
        <taxon>Ignavibacteriota</taxon>
        <taxon>Ignavibacteria</taxon>
        <taxon>Ignavibacteriales</taxon>
        <taxon>Ignavibacteriaceae</taxon>
        <taxon>Ignavibacterium</taxon>
    </lineage>
</organism>
<dbReference type="GO" id="GO:0004633">
    <property type="term" value="F:phosphopantothenoylcysteine decarboxylase activity"/>
    <property type="evidence" value="ECO:0007669"/>
    <property type="project" value="UniProtKB-UniRule"/>
</dbReference>
<comment type="cofactor">
    <cofactor evidence="3">
        <name>FMN</name>
        <dbReference type="ChEBI" id="CHEBI:58210"/>
    </cofactor>
    <text evidence="3">Binds 1 FMN per subunit.</text>
</comment>
<evidence type="ECO:0000313" key="7">
    <source>
        <dbReference type="EMBL" id="AFH47775.1"/>
    </source>
</evidence>
<dbReference type="GO" id="GO:0015941">
    <property type="term" value="P:pantothenate catabolic process"/>
    <property type="evidence" value="ECO:0007669"/>
    <property type="project" value="InterPro"/>
</dbReference>
<feature type="domain" description="Flavoprotein" evidence="5">
    <location>
        <begin position="5"/>
        <end position="177"/>
    </location>
</feature>
<evidence type="ECO:0000259" key="5">
    <source>
        <dbReference type="Pfam" id="PF02441"/>
    </source>
</evidence>
<feature type="active site" description="Proton donor" evidence="3">
    <location>
        <position position="156"/>
    </location>
</feature>
<keyword evidence="3" id="KW-0511">Multifunctional enzyme</keyword>
<comment type="cofactor">
    <cofactor evidence="3">
        <name>Mg(2+)</name>
        <dbReference type="ChEBI" id="CHEBI:18420"/>
    </cofactor>
</comment>
<dbReference type="Proteomes" id="UP000007394">
    <property type="component" value="Chromosome"/>
</dbReference>
<dbReference type="InterPro" id="IPR035929">
    <property type="entry name" value="CoaB-like_sf"/>
</dbReference>
<dbReference type="STRING" id="945713.IALB_0061"/>
<name>I0AFL8_IGNAJ</name>
<comment type="catalytic activity">
    <reaction evidence="3 4">
        <text>N-[(R)-4-phosphopantothenoyl]-L-cysteine + H(+) = (R)-4'-phosphopantetheine + CO2</text>
        <dbReference type="Rhea" id="RHEA:16793"/>
        <dbReference type="ChEBI" id="CHEBI:15378"/>
        <dbReference type="ChEBI" id="CHEBI:16526"/>
        <dbReference type="ChEBI" id="CHEBI:59458"/>
        <dbReference type="ChEBI" id="CHEBI:61723"/>
        <dbReference type="EC" id="4.1.1.36"/>
    </reaction>
</comment>
<dbReference type="PATRIC" id="fig|945713.3.peg.61"/>
<dbReference type="OrthoDB" id="9802554at2"/>
<keyword evidence="1 3" id="KW-0210">Decarboxylase</keyword>
<dbReference type="HOGENOM" id="CLU_033319_0_1_10"/>
<feature type="binding site" evidence="3">
    <location>
        <position position="279"/>
    </location>
    <ligand>
        <name>CTP</name>
        <dbReference type="ChEBI" id="CHEBI:37563"/>
    </ligand>
</feature>
<evidence type="ECO:0000256" key="3">
    <source>
        <dbReference type="HAMAP-Rule" id="MF_02225"/>
    </source>
</evidence>
<sequence length="405" mass="45430">MSKYKILFQISGSIAAYKSAYLISKLVQNGFEVQTIATQSTLQFIGKATLEGLTSKQVLTDQFQDGEMMNHITLMKWADLIILAPASANTINKMANGLADNLITSLFLAYNFDKPYLIAPAMNTNMFQHPSTQSSIEKLKNWGIKILPTDSGYLACGDYGSGKLLEPDKIYDYIIESLSQQKASSRKSILITAGATREKIDEVRFITNISTGTTASSIADQLISKGNTIIYLHGKDSKIPKANCQLIEFTSFSDLQNKLYNLLRNNHFDFIIHLAAVSDFTVDKIESQGEQINLEDIVKIDSGINSLKIYLKQTEKLVDKIKTISRNKNLRLIAFKFSGADDFDHSINEAEKLFTSADYVVINLIRDRQNNIQKNFLVIDKFKNQHRAVDSKELAEIILQIIEGK</sequence>
<keyword evidence="3" id="KW-0460">Magnesium</keyword>
<dbReference type="InterPro" id="IPR003382">
    <property type="entry name" value="Flavoprotein"/>
</dbReference>
<feature type="region of interest" description="Phosphopantothenoylcysteine decarboxylase" evidence="3">
    <location>
        <begin position="1"/>
        <end position="188"/>
    </location>
</feature>
<dbReference type="UniPathway" id="UPA00241">
    <property type="reaction ID" value="UER00353"/>
</dbReference>
<dbReference type="SUPFAM" id="SSF102645">
    <property type="entry name" value="CoaB-like"/>
    <property type="match status" value="1"/>
</dbReference>
<dbReference type="InterPro" id="IPR036551">
    <property type="entry name" value="Flavin_trans-like"/>
</dbReference>
<comment type="function">
    <text evidence="3">Catalyzes two sequential steps in the biosynthesis of coenzyme A. In the first step cysteine is conjugated to 4'-phosphopantothenate to form 4-phosphopantothenoylcysteine. In the second step the latter compound is decarboxylated to form 4'-phosphopantotheine.</text>
</comment>
<evidence type="ECO:0000256" key="4">
    <source>
        <dbReference type="RuleBase" id="RU364078"/>
    </source>
</evidence>
<dbReference type="InterPro" id="IPR007085">
    <property type="entry name" value="DNA/pantothenate-metab_flavo_C"/>
</dbReference>
<dbReference type="Pfam" id="PF02441">
    <property type="entry name" value="Flavoprotein"/>
    <property type="match status" value="1"/>
</dbReference>
<evidence type="ECO:0000256" key="2">
    <source>
        <dbReference type="ARBA" id="ARBA00023239"/>
    </source>
</evidence>
<dbReference type="Gene3D" id="3.40.50.1950">
    <property type="entry name" value="Flavin prenyltransferase-like"/>
    <property type="match status" value="1"/>
</dbReference>
<comment type="catalytic activity">
    <reaction evidence="3 4">
        <text>(R)-4'-phosphopantothenate + L-cysteine + CTP = N-[(R)-4-phosphopantothenoyl]-L-cysteine + CMP + diphosphate + H(+)</text>
        <dbReference type="Rhea" id="RHEA:19397"/>
        <dbReference type="ChEBI" id="CHEBI:10986"/>
        <dbReference type="ChEBI" id="CHEBI:15378"/>
        <dbReference type="ChEBI" id="CHEBI:33019"/>
        <dbReference type="ChEBI" id="CHEBI:35235"/>
        <dbReference type="ChEBI" id="CHEBI:37563"/>
        <dbReference type="ChEBI" id="CHEBI:59458"/>
        <dbReference type="ChEBI" id="CHEBI:60377"/>
        <dbReference type="EC" id="6.3.2.5"/>
    </reaction>
</comment>
<feature type="domain" description="DNA/pantothenate metabolism flavoprotein C-terminal" evidence="6">
    <location>
        <begin position="186"/>
        <end position="402"/>
    </location>
</feature>
<keyword evidence="3 4" id="KW-0288">FMN</keyword>
<proteinExistence type="inferred from homology"/>
<keyword evidence="3" id="KW-0479">Metal-binding</keyword>
<feature type="binding site" evidence="3">
    <location>
        <position position="299"/>
    </location>
    <ligand>
        <name>CTP</name>
        <dbReference type="ChEBI" id="CHEBI:37563"/>
    </ligand>
</feature>
<comment type="function">
    <text evidence="4">Catalyzes two steps in the biosynthesis of coenzyme A. In the first step cysteine is conjugated to 4'-phosphopantothenate to form 4-phosphopantothenoylcysteine, in the latter compound is decarboxylated to form 4'-phosphopantotheine.</text>
</comment>
<dbReference type="Gene3D" id="3.40.50.10300">
    <property type="entry name" value="CoaB-like"/>
    <property type="match status" value="1"/>
</dbReference>
<dbReference type="GO" id="GO:0010181">
    <property type="term" value="F:FMN binding"/>
    <property type="evidence" value="ECO:0007669"/>
    <property type="project" value="UniProtKB-UniRule"/>
</dbReference>
<dbReference type="EC" id="6.3.2.5" evidence="3"/>
<dbReference type="EMBL" id="CP003418">
    <property type="protein sequence ID" value="AFH47775.1"/>
    <property type="molecule type" value="Genomic_DNA"/>
</dbReference>
<dbReference type="GO" id="GO:0071513">
    <property type="term" value="C:phosphopantothenoylcysteine decarboxylase complex"/>
    <property type="evidence" value="ECO:0007669"/>
    <property type="project" value="TreeGrafter"/>
</dbReference>
<dbReference type="RefSeq" id="WP_014558935.1">
    <property type="nucleotide sequence ID" value="NC_017464.1"/>
</dbReference>
<dbReference type="GO" id="GO:0015937">
    <property type="term" value="P:coenzyme A biosynthetic process"/>
    <property type="evidence" value="ECO:0007669"/>
    <property type="project" value="UniProtKB-UniRule"/>
</dbReference>
<reference evidence="7 8" key="1">
    <citation type="journal article" date="2012" name="Front. Microbiol.">
        <title>Complete genome of Ignavibacterium album, a metabolically versatile, flagellated, facultative anaerobe from the phylum Chlorobi.</title>
        <authorList>
            <person name="Liu Z."/>
            <person name="Frigaard N.-U."/>
            <person name="Vogl K."/>
            <person name="Iino T."/>
            <person name="Ohkuma M."/>
            <person name="Overmann J."/>
            <person name="Bryant D.A."/>
        </authorList>
    </citation>
    <scope>NUCLEOTIDE SEQUENCE [LARGE SCALE GENOMIC DNA]</scope>
    <source>
        <strain evidence="8">DSM 19864 / JCM 16511 / NBRC 101810 / Mat9-16</strain>
    </source>
</reference>
<dbReference type="NCBIfam" id="TIGR00521">
    <property type="entry name" value="coaBC_dfp"/>
    <property type="match status" value="1"/>
</dbReference>
<keyword evidence="3 4" id="KW-0285">Flavoprotein</keyword>
<comment type="similarity">
    <text evidence="3 4">In the C-terminal section; belongs to the PPC synthetase family.</text>
</comment>
<dbReference type="HAMAP" id="MF_02225">
    <property type="entry name" value="CoaBC"/>
    <property type="match status" value="1"/>
</dbReference>
<protein>
    <recommendedName>
        <fullName evidence="3">Coenzyme A biosynthesis bifunctional protein CoaBC</fullName>
    </recommendedName>
    <alternativeName>
        <fullName evidence="3">DNA/pantothenate metabolism flavoprotein</fullName>
    </alternativeName>
    <alternativeName>
        <fullName evidence="3">Phosphopantothenoylcysteine synthetase/decarboxylase</fullName>
        <shortName evidence="3">PPCS-PPCDC</shortName>
    </alternativeName>
    <domain>
        <recommendedName>
            <fullName evidence="3">Phosphopantothenoylcysteine decarboxylase</fullName>
            <shortName evidence="3">PPC decarboxylase</shortName>
            <shortName evidence="3">PPC-DC</shortName>
            <ecNumber evidence="3">4.1.1.36</ecNumber>
        </recommendedName>
        <alternativeName>
            <fullName evidence="3">CoaC</fullName>
        </alternativeName>
    </domain>
    <domain>
        <recommendedName>
            <fullName evidence="3">Phosphopantothenate--cysteine ligase</fullName>
            <ecNumber evidence="3">6.3.2.5</ecNumber>
        </recommendedName>
        <alternativeName>
            <fullName evidence="3">CoaB</fullName>
        </alternativeName>
        <alternativeName>
            <fullName evidence="3">Phosphopantothenoylcysteine synthetase</fullName>
            <shortName evidence="3">PPC synthetase</shortName>
            <shortName evidence="3">PPC-S</shortName>
        </alternativeName>
    </domain>
</protein>
<comment type="similarity">
    <text evidence="3 4">In the N-terminal section; belongs to the HFCD (homo-oligomeric flavin containing Cys decarboxylase) superfamily.</text>
</comment>
<evidence type="ECO:0000256" key="1">
    <source>
        <dbReference type="ARBA" id="ARBA00022793"/>
    </source>
</evidence>
<dbReference type="PANTHER" id="PTHR14359:SF6">
    <property type="entry name" value="PHOSPHOPANTOTHENOYLCYSTEINE DECARBOXYLASE"/>
    <property type="match status" value="1"/>
</dbReference>
<accession>I0AFL8</accession>
<dbReference type="SUPFAM" id="SSF52507">
    <property type="entry name" value="Homo-oligomeric flavin-containing Cys decarboxylases, HFCD"/>
    <property type="match status" value="1"/>
</dbReference>
<dbReference type="eggNOG" id="COG0452">
    <property type="taxonomic scope" value="Bacteria"/>
</dbReference>
<comment type="pathway">
    <text evidence="3 4">Cofactor biosynthesis; coenzyme A biosynthesis; CoA from (R)-pantothenate: step 3/5.</text>
</comment>
<keyword evidence="8" id="KW-1185">Reference proteome</keyword>
<dbReference type="InterPro" id="IPR005252">
    <property type="entry name" value="CoaBC"/>
</dbReference>
<evidence type="ECO:0000259" key="6">
    <source>
        <dbReference type="Pfam" id="PF04127"/>
    </source>
</evidence>
<keyword evidence="3 4" id="KW-0436">Ligase</keyword>
<evidence type="ECO:0000313" key="8">
    <source>
        <dbReference type="Proteomes" id="UP000007394"/>
    </source>
</evidence>
<dbReference type="KEGG" id="ial:IALB_0061"/>
<feature type="binding site" evidence="3">
    <location>
        <position position="335"/>
    </location>
    <ligand>
        <name>CTP</name>
        <dbReference type="ChEBI" id="CHEBI:37563"/>
    </ligand>
</feature>
<dbReference type="PANTHER" id="PTHR14359">
    <property type="entry name" value="HOMO-OLIGOMERIC FLAVIN CONTAINING CYS DECARBOXYLASE FAMILY"/>
    <property type="match status" value="1"/>
</dbReference>
<feature type="region of interest" description="Phosphopantothenate--cysteine ligase" evidence="3">
    <location>
        <begin position="189"/>
        <end position="405"/>
    </location>
</feature>
<dbReference type="Pfam" id="PF04127">
    <property type="entry name" value="DFP"/>
    <property type="match status" value="1"/>
</dbReference>